<evidence type="ECO:0000313" key="1">
    <source>
        <dbReference type="EMBL" id="EUB57794.1"/>
    </source>
</evidence>
<comment type="caution">
    <text evidence="1">The sequence shown here is derived from an EMBL/GenBank/DDBJ whole genome shotgun (WGS) entry which is preliminary data.</text>
</comment>
<sequence>MSSVDCVYWHGLSASPLYFAGRAGLLGHANSPGIFSVLNICSAPGVSGRYVSAVAETKIGNLFLTFFALRRTRFTVQYNNCYSCEYLNWRYESTLWPCDHGPELWKTLLNCTSCVKQSEVQKSDFMKPRWGQEATTLRTTSRYCTAHFPPKFPDQCIYFYGSESLIEQCFCSTDYCNTSMNHKPNLPLIFCIFCMLKLRMWTCYSF</sequence>
<dbReference type="EMBL" id="APAU02000075">
    <property type="protein sequence ID" value="EUB57794.1"/>
    <property type="molecule type" value="Genomic_DNA"/>
</dbReference>
<dbReference type="OMA" id="NWRYEST"/>
<proteinExistence type="predicted"/>
<name>W6UWD7_ECHGR</name>
<accession>W6UWD7</accession>
<evidence type="ECO:0000313" key="2">
    <source>
        <dbReference type="Proteomes" id="UP000019149"/>
    </source>
</evidence>
<dbReference type="Proteomes" id="UP000019149">
    <property type="component" value="Unassembled WGS sequence"/>
</dbReference>
<dbReference type="CTD" id="36343077"/>
<keyword evidence="2" id="KW-1185">Reference proteome</keyword>
<dbReference type="GeneID" id="36343077"/>
<reference evidence="1 2" key="1">
    <citation type="journal article" date="2013" name="Nat. Genet.">
        <title>The genome of the hydatid tapeworm Echinococcus granulosus.</title>
        <authorList>
            <person name="Zheng H."/>
            <person name="Zhang W."/>
            <person name="Zhang L."/>
            <person name="Zhang Z."/>
            <person name="Li J."/>
            <person name="Lu G."/>
            <person name="Zhu Y."/>
            <person name="Wang Y."/>
            <person name="Huang Y."/>
            <person name="Liu J."/>
            <person name="Kang H."/>
            <person name="Chen J."/>
            <person name="Wang L."/>
            <person name="Chen A."/>
            <person name="Yu S."/>
            <person name="Gao Z."/>
            <person name="Jin L."/>
            <person name="Gu W."/>
            <person name="Wang Z."/>
            <person name="Zhao L."/>
            <person name="Shi B."/>
            <person name="Wen H."/>
            <person name="Lin R."/>
            <person name="Jones M.K."/>
            <person name="Brejova B."/>
            <person name="Vinar T."/>
            <person name="Zhao G."/>
            <person name="McManus D.P."/>
            <person name="Chen Z."/>
            <person name="Zhou Y."/>
            <person name="Wang S."/>
        </authorList>
    </citation>
    <scope>NUCLEOTIDE SEQUENCE [LARGE SCALE GENOMIC DNA]</scope>
</reference>
<dbReference type="KEGG" id="egl:EGR_07362"/>
<gene>
    <name evidence="1" type="ORF">EGR_07362</name>
</gene>
<dbReference type="OrthoDB" id="6235405at2759"/>
<protein>
    <recommendedName>
        <fullName evidence="3">Protein quiver</fullName>
    </recommendedName>
</protein>
<evidence type="ECO:0008006" key="3">
    <source>
        <dbReference type="Google" id="ProtNLM"/>
    </source>
</evidence>
<organism evidence="1 2">
    <name type="scientific">Echinococcus granulosus</name>
    <name type="common">Hydatid tapeworm</name>
    <dbReference type="NCBI Taxonomy" id="6210"/>
    <lineage>
        <taxon>Eukaryota</taxon>
        <taxon>Metazoa</taxon>
        <taxon>Spiralia</taxon>
        <taxon>Lophotrochozoa</taxon>
        <taxon>Platyhelminthes</taxon>
        <taxon>Cestoda</taxon>
        <taxon>Eucestoda</taxon>
        <taxon>Cyclophyllidea</taxon>
        <taxon>Taeniidae</taxon>
        <taxon>Echinococcus</taxon>
        <taxon>Echinococcus granulosus group</taxon>
    </lineage>
</organism>
<dbReference type="RefSeq" id="XP_024348990.1">
    <property type="nucleotide sequence ID" value="XM_024496611.1"/>
</dbReference>
<dbReference type="AlphaFoldDB" id="W6UWD7"/>